<sequence>MGKHNTMTYKETVEELEFAIEHNLRFNKHDIERILPKEDIERIAKKFCLRAEYRPLFMSDIKACYVLIFGNIANYFSKDVISSDEGYTIEEKKDKIADVN</sequence>
<reference evidence="1" key="1">
    <citation type="journal article" date="2021" name="Proc. Natl. Acad. Sci. U.S.A.">
        <title>A Catalog of Tens of Thousands of Viruses from Human Metagenomes Reveals Hidden Associations with Chronic Diseases.</title>
        <authorList>
            <person name="Tisza M.J."/>
            <person name="Buck C.B."/>
        </authorList>
    </citation>
    <scope>NUCLEOTIDE SEQUENCE</scope>
    <source>
        <strain evidence="1">CtNYa18</strain>
    </source>
</reference>
<proteinExistence type="predicted"/>
<evidence type="ECO:0000313" key="1">
    <source>
        <dbReference type="EMBL" id="DAE05946.1"/>
    </source>
</evidence>
<dbReference type="EMBL" id="BK015422">
    <property type="protein sequence ID" value="DAE05946.1"/>
    <property type="molecule type" value="Genomic_DNA"/>
</dbReference>
<name>A0A8S5PG40_9CAUD</name>
<organism evidence="1">
    <name type="scientific">Myoviridae sp. ctNYa18</name>
    <dbReference type="NCBI Taxonomy" id="2825090"/>
    <lineage>
        <taxon>Viruses</taxon>
        <taxon>Duplodnaviria</taxon>
        <taxon>Heunggongvirae</taxon>
        <taxon>Uroviricota</taxon>
        <taxon>Caudoviricetes</taxon>
    </lineage>
</organism>
<accession>A0A8S5PG40</accession>
<protein>
    <submittedName>
        <fullName evidence="1">Uncharacterized protein</fullName>
    </submittedName>
</protein>